<accession>A0A7S2S5X2</accession>
<evidence type="ECO:0000256" key="4">
    <source>
        <dbReference type="ARBA" id="ARBA00023004"/>
    </source>
</evidence>
<proteinExistence type="inferred from homology"/>
<dbReference type="InterPro" id="IPR004294">
    <property type="entry name" value="Carotenoid_Oase"/>
</dbReference>
<evidence type="ECO:0000256" key="2">
    <source>
        <dbReference type="ARBA" id="ARBA00022723"/>
    </source>
</evidence>
<reference evidence="6" key="1">
    <citation type="submission" date="2021-01" db="EMBL/GenBank/DDBJ databases">
        <authorList>
            <person name="Corre E."/>
            <person name="Pelletier E."/>
            <person name="Niang G."/>
            <person name="Scheremetjew M."/>
            <person name="Finn R."/>
            <person name="Kale V."/>
            <person name="Holt S."/>
            <person name="Cochrane G."/>
            <person name="Meng A."/>
            <person name="Brown T."/>
            <person name="Cohen L."/>
        </authorList>
    </citation>
    <scope>NUCLEOTIDE SEQUENCE</scope>
    <source>
        <strain evidence="6">CCMP1243</strain>
    </source>
</reference>
<keyword evidence="4 5" id="KW-0408">Iron</keyword>
<evidence type="ECO:0000313" key="6">
    <source>
        <dbReference type="EMBL" id="CAD9690551.1"/>
    </source>
</evidence>
<dbReference type="PANTHER" id="PTHR10543">
    <property type="entry name" value="BETA-CAROTENE DIOXYGENASE"/>
    <property type="match status" value="1"/>
</dbReference>
<feature type="binding site" evidence="5">
    <location>
        <position position="302"/>
    </location>
    <ligand>
        <name>Fe cation</name>
        <dbReference type="ChEBI" id="CHEBI:24875"/>
        <note>catalytic</note>
    </ligand>
</feature>
<dbReference type="EMBL" id="HBHJ01017320">
    <property type="protein sequence ID" value="CAD9690551.1"/>
    <property type="molecule type" value="Transcribed_RNA"/>
</dbReference>
<protein>
    <recommendedName>
        <fullName evidence="7">Dioxygenase</fullName>
    </recommendedName>
</protein>
<gene>
    <name evidence="6" type="ORF">RMAR1173_LOCUS11475</name>
</gene>
<dbReference type="GO" id="GO:0010436">
    <property type="term" value="F:carotenoid dioxygenase activity"/>
    <property type="evidence" value="ECO:0007669"/>
    <property type="project" value="TreeGrafter"/>
</dbReference>
<keyword evidence="2 5" id="KW-0479">Metal-binding</keyword>
<evidence type="ECO:0008006" key="7">
    <source>
        <dbReference type="Google" id="ProtNLM"/>
    </source>
</evidence>
<dbReference type="GO" id="GO:0046872">
    <property type="term" value="F:metal ion binding"/>
    <property type="evidence" value="ECO:0007669"/>
    <property type="project" value="UniProtKB-KW"/>
</dbReference>
<feature type="binding site" evidence="5">
    <location>
        <position position="180"/>
    </location>
    <ligand>
        <name>Fe cation</name>
        <dbReference type="ChEBI" id="CHEBI:24875"/>
        <note>catalytic</note>
    </ligand>
</feature>
<keyword evidence="3" id="KW-0560">Oxidoreductase</keyword>
<organism evidence="6">
    <name type="scientific">Rhizochromulina marina</name>
    <dbReference type="NCBI Taxonomy" id="1034831"/>
    <lineage>
        <taxon>Eukaryota</taxon>
        <taxon>Sar</taxon>
        <taxon>Stramenopiles</taxon>
        <taxon>Ochrophyta</taxon>
        <taxon>Dictyochophyceae</taxon>
        <taxon>Rhizochromulinales</taxon>
        <taxon>Rhizochromulina</taxon>
    </lineage>
</organism>
<dbReference type="Pfam" id="PF03055">
    <property type="entry name" value="RPE65"/>
    <property type="match status" value="1"/>
</dbReference>
<evidence type="ECO:0000256" key="3">
    <source>
        <dbReference type="ARBA" id="ARBA00023002"/>
    </source>
</evidence>
<evidence type="ECO:0000256" key="5">
    <source>
        <dbReference type="PIRSR" id="PIRSR604294-1"/>
    </source>
</evidence>
<sequence length="545" mass="60604">MSEDTSVVRERQGDQGVWDREAWIAGYNTPREEQAVAIQVENLPEDIRGTYYRNGPGLFEVAGDRYQHPFDCDGMVLALSFVGNSTVHFRNRFVRTQSFQKEKRAGKRLFPGSFGNARPFWANGLSRANRANTNAVHWGGRLLALWEGGQPYKLDPISLGTAGATDLLGMIKPSQSMTAHPRVDSSTNRLVGFGYDPSPVSQTTSLRIFEFDEEFRPLGDALELTVPAAAFFHDFVVTKNYYVFTLSPIQFDVGLDALLGGKPIGQCLRFDESKPTSFLFVPRGASAEGQFMVDVDTHFNFHYANAYEDDTGRVVIDTVRADRLELGGNVNKDDPPLWETTVFEEEVPQSLLYRYVVNPSTRTVEDRRPLTDRSADFPVVNSRVSCQRHRYVYMTCGASSTSSSPPQGMLKVDVDDPDATQVWLPPPGEFCGEPTFIPRQDSQAEDDGYVVTVITRGKEDADLALFDARRIADGPICRASLGTNVPHGLHGCWAPDVQPSLDDIRNAGVLLRMFERKSKEWNQVEGAFSGLGIAQFFGQKGVDGR</sequence>
<comment type="similarity">
    <text evidence="1">Belongs to the carotenoid oxygenase family.</text>
</comment>
<feature type="binding site" evidence="5">
    <location>
        <position position="490"/>
    </location>
    <ligand>
        <name>Fe cation</name>
        <dbReference type="ChEBI" id="CHEBI:24875"/>
        <note>catalytic</note>
    </ligand>
</feature>
<evidence type="ECO:0000256" key="1">
    <source>
        <dbReference type="ARBA" id="ARBA00006787"/>
    </source>
</evidence>
<dbReference type="AlphaFoldDB" id="A0A7S2S5X2"/>
<comment type="cofactor">
    <cofactor evidence="5">
        <name>Fe(2+)</name>
        <dbReference type="ChEBI" id="CHEBI:29033"/>
    </cofactor>
    <text evidence="5">Binds 1 Fe(2+) ion per subunit.</text>
</comment>
<dbReference type="PANTHER" id="PTHR10543:SF89">
    <property type="entry name" value="CAROTENOID 9,10(9',10')-CLEAVAGE DIOXYGENASE 1"/>
    <property type="match status" value="1"/>
</dbReference>
<name>A0A7S2S5X2_9STRA</name>
<dbReference type="GO" id="GO:0016121">
    <property type="term" value="P:carotene catabolic process"/>
    <property type="evidence" value="ECO:0007669"/>
    <property type="project" value="TreeGrafter"/>
</dbReference>
<feature type="binding site" evidence="5">
    <location>
        <position position="233"/>
    </location>
    <ligand>
        <name>Fe cation</name>
        <dbReference type="ChEBI" id="CHEBI:24875"/>
        <note>catalytic</note>
    </ligand>
</feature>